<accession>A0ABP9VWK3</accession>
<organism evidence="2 3">
    <name type="scientific">Novipirellula caenicola</name>
    <dbReference type="NCBI Taxonomy" id="1536901"/>
    <lineage>
        <taxon>Bacteria</taxon>
        <taxon>Pseudomonadati</taxon>
        <taxon>Planctomycetota</taxon>
        <taxon>Planctomycetia</taxon>
        <taxon>Pirellulales</taxon>
        <taxon>Pirellulaceae</taxon>
        <taxon>Novipirellula</taxon>
    </lineage>
</organism>
<keyword evidence="3" id="KW-1185">Reference proteome</keyword>
<comment type="caution">
    <text evidence="2">The sequence shown here is derived from an EMBL/GenBank/DDBJ whole genome shotgun (WGS) entry which is preliminary data.</text>
</comment>
<gene>
    <name evidence="2" type="ORF">Rcae01_05021</name>
</gene>
<feature type="compositionally biased region" description="Basic residues" evidence="1">
    <location>
        <begin position="13"/>
        <end position="23"/>
    </location>
</feature>
<name>A0ABP9VWK3_9BACT</name>
<dbReference type="EMBL" id="BAABRO010000014">
    <property type="protein sequence ID" value="GAA5509522.1"/>
    <property type="molecule type" value="Genomic_DNA"/>
</dbReference>
<evidence type="ECO:0000256" key="1">
    <source>
        <dbReference type="SAM" id="MobiDB-lite"/>
    </source>
</evidence>
<dbReference type="RefSeq" id="WP_345686645.1">
    <property type="nucleotide sequence ID" value="NZ_BAABRO010000014.1"/>
</dbReference>
<evidence type="ECO:0000313" key="3">
    <source>
        <dbReference type="Proteomes" id="UP001416858"/>
    </source>
</evidence>
<dbReference type="Proteomes" id="UP001416858">
    <property type="component" value="Unassembled WGS sequence"/>
</dbReference>
<sequence>MAMLTDHTPKQNRSGRRQHSHHSGRSDRAQSENGASSNKIAGRVGEIARQVAEMAAADRLAIRLAEHRRRRQLLTEQGCTDDEIDRIEDLRLGASYHVLCAMGQCSRLWIDDGMLHVEGSRAGHFVKRLSRYNRVPDGRKCSLAAVVYQRLTGGGA</sequence>
<reference evidence="2 3" key="1">
    <citation type="submission" date="2024-02" db="EMBL/GenBank/DDBJ databases">
        <title>Rhodopirellula caenicola NBRC 110016.</title>
        <authorList>
            <person name="Ichikawa N."/>
            <person name="Katano-Makiyama Y."/>
            <person name="Hidaka K."/>
        </authorList>
    </citation>
    <scope>NUCLEOTIDE SEQUENCE [LARGE SCALE GENOMIC DNA]</scope>
    <source>
        <strain evidence="2 3">NBRC 110016</strain>
    </source>
</reference>
<proteinExistence type="predicted"/>
<protein>
    <submittedName>
        <fullName evidence="2">Uncharacterized protein</fullName>
    </submittedName>
</protein>
<feature type="region of interest" description="Disordered" evidence="1">
    <location>
        <begin position="1"/>
        <end position="40"/>
    </location>
</feature>
<evidence type="ECO:0000313" key="2">
    <source>
        <dbReference type="EMBL" id="GAA5509522.1"/>
    </source>
</evidence>